<dbReference type="STRING" id="4540.A0A3L6PH25"/>
<feature type="compositionally biased region" description="Low complexity" evidence="1">
    <location>
        <begin position="428"/>
        <end position="440"/>
    </location>
</feature>
<dbReference type="PANTHER" id="PTHR38937">
    <property type="entry name" value="MEMBRANE PROTEIN OF ER BODY-LIKE PROTEIN"/>
    <property type="match status" value="1"/>
</dbReference>
<evidence type="ECO:0000256" key="2">
    <source>
        <dbReference type="SAM" id="Phobius"/>
    </source>
</evidence>
<dbReference type="PANTHER" id="PTHR38937:SF2">
    <property type="entry name" value="MEMBRANE PROTEIN OF ER BODY-LIKE PROTEIN ISOFORM X1"/>
    <property type="match status" value="1"/>
</dbReference>
<dbReference type="OrthoDB" id="1924921at2759"/>
<feature type="region of interest" description="Disordered" evidence="1">
    <location>
        <begin position="1"/>
        <end position="44"/>
    </location>
</feature>
<dbReference type="InterPro" id="IPR052843">
    <property type="entry name" value="ER_body_metal_sequester"/>
</dbReference>
<evidence type="ECO:0000313" key="4">
    <source>
        <dbReference type="Proteomes" id="UP000275267"/>
    </source>
</evidence>
<keyword evidence="4" id="KW-1185">Reference proteome</keyword>
<feature type="compositionally biased region" description="Polar residues" evidence="1">
    <location>
        <begin position="455"/>
        <end position="465"/>
    </location>
</feature>
<feature type="transmembrane region" description="Helical" evidence="2">
    <location>
        <begin position="794"/>
        <end position="815"/>
    </location>
</feature>
<comment type="caution">
    <text evidence="3">The sequence shown here is derived from an EMBL/GenBank/DDBJ whole genome shotgun (WGS) entry which is preliminary data.</text>
</comment>
<dbReference type="EMBL" id="PQIB02000018">
    <property type="protein sequence ID" value="RLM56168.1"/>
    <property type="molecule type" value="Genomic_DNA"/>
</dbReference>
<keyword evidence="2" id="KW-0812">Transmembrane</keyword>
<organism evidence="3 4">
    <name type="scientific">Panicum miliaceum</name>
    <name type="common">Proso millet</name>
    <name type="synonym">Broomcorn millet</name>
    <dbReference type="NCBI Taxonomy" id="4540"/>
    <lineage>
        <taxon>Eukaryota</taxon>
        <taxon>Viridiplantae</taxon>
        <taxon>Streptophyta</taxon>
        <taxon>Embryophyta</taxon>
        <taxon>Tracheophyta</taxon>
        <taxon>Spermatophyta</taxon>
        <taxon>Magnoliopsida</taxon>
        <taxon>Liliopsida</taxon>
        <taxon>Poales</taxon>
        <taxon>Poaceae</taxon>
        <taxon>PACMAD clade</taxon>
        <taxon>Panicoideae</taxon>
        <taxon>Panicodae</taxon>
        <taxon>Paniceae</taxon>
        <taxon>Panicinae</taxon>
        <taxon>Panicum</taxon>
        <taxon>Panicum sect. Panicum</taxon>
    </lineage>
</organism>
<evidence type="ECO:0000256" key="1">
    <source>
        <dbReference type="SAM" id="MobiDB-lite"/>
    </source>
</evidence>
<sequence length="854" mass="92627">MEVEKPWEGVQQQPAMDDEAEEAAAADGGLRTREMKKKMAGPAHAGDNVGDVVVVEELLKAAAAAAAAAEEEDKSVFFDPAKGQWKCRHCDWTHRLSGPCTDHIRSHQGYCQIARNLESLVQSEPFYYSPKKVSDHATEEDEVTEVVQVDGQKENSNETSIAEGKGTEEEENVNDQETNHISSNGKLENGSHSNGVHEISRGAETMNVAVGEAQPLKLVAAIGEGKNVLPNWSGVLDISNGSTSTTEVREIEVEKDENGTKDKVNIEEYDLEKILDEQETHDLYCPNCKSCITRRVILKKRKRTARQAKREEPPKRSQLEERSAIVSDQTPVESHDQESPEVFRCLSCFTFFIPTGCGFNIFRIFERRDANQQVQVQHPAVSQGTSEHCGSWLLSCFQTVDSPKKSTDADSQKEPLLSGLQSTDNTISVQDSASSSQSHSTVGEAEQVKKPLVAGSSSTVQTTTGKNEEEIKQPFSESHGTASSSVAVHTSSSSQSETGLFTQTGHVVTEQRGGAHQEQIPPSKPADDMINGVHKQDIQGNTTGAPGKNSFFNPELKVPAKFLPGVNNLTGEKPTPVIPQPSQSPHVVVPVPEATVSETPVRPAPSDQRDEWDILKAIVYGGLVESITSLSVVSAAAASGAKTLDIFILGIANLIGGLPVIYHNVTSSLGWIEFNASSLRSPCDPHLTNSSFPCCKQIADLRNTGDVAESSEQVGHYWLELGRRRKYRLHMVVAILSYILFGLLPPVIYGLSFRMSDNRENKIMAVAAASLMCIGLLAIAKAHVKRPRTYITTLLYYLSIGFSSSGLSYVAGVLITRLLAHFGLIDQGGASALAPPSLLFPQAMGADAATWASY</sequence>
<feature type="region of interest" description="Disordered" evidence="1">
    <location>
        <begin position="403"/>
        <end position="499"/>
    </location>
</feature>
<accession>A0A3L6PH25</accession>
<feature type="transmembrane region" description="Helical" evidence="2">
    <location>
        <begin position="763"/>
        <end position="782"/>
    </location>
</feature>
<protein>
    <submittedName>
        <fullName evidence="3">Membrane protein of ER body-like protein isoform X1</fullName>
    </submittedName>
</protein>
<name>A0A3L6PH25_PANMI</name>
<feature type="region of interest" description="Disordered" evidence="1">
    <location>
        <begin position="303"/>
        <end position="336"/>
    </location>
</feature>
<feature type="compositionally biased region" description="Low complexity" evidence="1">
    <location>
        <begin position="481"/>
        <end position="496"/>
    </location>
</feature>
<feature type="compositionally biased region" description="Basic and acidic residues" evidence="1">
    <location>
        <begin position="403"/>
        <end position="413"/>
    </location>
</feature>
<feature type="compositionally biased region" description="Polar residues" evidence="1">
    <location>
        <begin position="175"/>
        <end position="193"/>
    </location>
</feature>
<reference evidence="4" key="1">
    <citation type="journal article" date="2019" name="Nat. Commun.">
        <title>The genome of broomcorn millet.</title>
        <authorList>
            <person name="Zou C."/>
            <person name="Miki D."/>
            <person name="Li D."/>
            <person name="Tang Q."/>
            <person name="Xiao L."/>
            <person name="Rajput S."/>
            <person name="Deng P."/>
            <person name="Jia W."/>
            <person name="Huang R."/>
            <person name="Zhang M."/>
            <person name="Sun Y."/>
            <person name="Hu J."/>
            <person name="Fu X."/>
            <person name="Schnable P.S."/>
            <person name="Li F."/>
            <person name="Zhang H."/>
            <person name="Feng B."/>
            <person name="Zhu X."/>
            <person name="Liu R."/>
            <person name="Schnable J.C."/>
            <person name="Zhu J.-K."/>
            <person name="Zhang H."/>
        </authorList>
    </citation>
    <scope>NUCLEOTIDE SEQUENCE [LARGE SCALE GENOMIC DNA]</scope>
</reference>
<proteinExistence type="predicted"/>
<keyword evidence="2" id="KW-0472">Membrane</keyword>
<evidence type="ECO:0000313" key="3">
    <source>
        <dbReference type="EMBL" id="RLM56168.1"/>
    </source>
</evidence>
<feature type="transmembrane region" description="Helical" evidence="2">
    <location>
        <begin position="729"/>
        <end position="751"/>
    </location>
</feature>
<keyword evidence="2" id="KW-1133">Transmembrane helix</keyword>
<dbReference type="Proteomes" id="UP000275267">
    <property type="component" value="Unassembled WGS sequence"/>
</dbReference>
<dbReference type="AlphaFoldDB" id="A0A3L6PH25"/>
<feature type="region of interest" description="Disordered" evidence="1">
    <location>
        <begin position="146"/>
        <end position="193"/>
    </location>
</feature>
<gene>
    <name evidence="3" type="ORF">C2845_PM10G01040</name>
</gene>
<feature type="compositionally biased region" description="Basic and acidic residues" evidence="1">
    <location>
        <begin position="308"/>
        <end position="323"/>
    </location>
</feature>